<comment type="similarity">
    <text evidence="9">Belongs to the methyl-accepting chemotaxis (MCP) protein family.</text>
</comment>
<dbReference type="RefSeq" id="WP_126294695.1">
    <property type="nucleotide sequence ID" value="NZ_RXNR01000031.1"/>
</dbReference>
<feature type="domain" description="Methyl-accepting transducer" evidence="12">
    <location>
        <begin position="377"/>
        <end position="627"/>
    </location>
</feature>
<dbReference type="CDD" id="cd06225">
    <property type="entry name" value="HAMP"/>
    <property type="match status" value="1"/>
</dbReference>
<feature type="transmembrane region" description="Helical" evidence="11">
    <location>
        <begin position="7"/>
        <end position="32"/>
    </location>
</feature>
<dbReference type="OrthoDB" id="9760371at2"/>
<keyword evidence="7 11" id="KW-0472">Membrane</keyword>
<dbReference type="InterPro" id="IPR033479">
    <property type="entry name" value="dCache_1"/>
</dbReference>
<feature type="domain" description="HAMP" evidence="13">
    <location>
        <begin position="306"/>
        <end position="358"/>
    </location>
</feature>
<sequence>MKNSIRWRIIAIVLVIIVLGLGTLSTISSVLITSKTKDSLVEQSEVVVNGLSSTITTFLSTYEKSILKLASSPDVLNFYSNSTEYNDAADRIYRSDLTNYLSIYDAASGIYFSDGEYTIMEPHFDGLEELDMKSRPWYTNAIQNPDQFVWSSPYIDSVTGEYAITGSVAVKNGNEIIGVLGVDILLSQLMDMISSTELGYQGYPLILDNTGVAIAHPTKIGEDLSSEEFVQTIQADSEKSNSLDAIIDDQESVAVYNKIPEVGWTVAAVYKENNLQAMANSLQNVIIIVAIAIIIVTFVVLYLFITRTIKPINKLGVLMEEVSKGDLSVNIEVKSKDEIGVLSQHFNHMIENMKNIIKVVQESSNHVEERSHHLSALAEETSASSVEVSKAVNDIAIGATTSSENADLVTETTGQLGEKINGMKGQTNSLHDIATEADQLNIEGHEKMKNLLGSFDHSKLELMNMANAIKGLENKVNAIGTVMNTISEISAQTNLLALNASIEAARAGELGKGFAVVADEVRKLAEQSATATEQVKTTIQELQSESQQVTHQMTEMQNTFNKQGVVVEDTSSLFKSLSNLIENMEGTFKNVISEIEGIISYKDQVVHTIEEMSLTAQSTAAACEEVSASSDEQLTAIQSVAEASEQLNNLSTELADAISKFKLK</sequence>
<dbReference type="SUPFAM" id="SSF103190">
    <property type="entry name" value="Sensory domain-like"/>
    <property type="match status" value="1"/>
</dbReference>
<evidence type="ECO:0000256" key="3">
    <source>
        <dbReference type="ARBA" id="ARBA00022481"/>
    </source>
</evidence>
<dbReference type="GO" id="GO:0006935">
    <property type="term" value="P:chemotaxis"/>
    <property type="evidence" value="ECO:0007669"/>
    <property type="project" value="UniProtKB-KW"/>
</dbReference>
<keyword evidence="3" id="KW-0488">Methylation</keyword>
<keyword evidence="2" id="KW-1003">Cell membrane</keyword>
<dbReference type="SMART" id="SM00283">
    <property type="entry name" value="MA"/>
    <property type="match status" value="1"/>
</dbReference>
<keyword evidence="8 10" id="KW-0807">Transducer</keyword>
<dbReference type="GO" id="GO:0007165">
    <property type="term" value="P:signal transduction"/>
    <property type="evidence" value="ECO:0007669"/>
    <property type="project" value="UniProtKB-KW"/>
</dbReference>
<evidence type="ECO:0000256" key="5">
    <source>
        <dbReference type="ARBA" id="ARBA00022692"/>
    </source>
</evidence>
<evidence type="ECO:0000256" key="2">
    <source>
        <dbReference type="ARBA" id="ARBA00022475"/>
    </source>
</evidence>
<proteinExistence type="inferred from homology"/>
<keyword evidence="5 11" id="KW-0812">Transmembrane</keyword>
<dbReference type="PROSITE" id="PS50885">
    <property type="entry name" value="HAMP"/>
    <property type="match status" value="1"/>
</dbReference>
<dbReference type="CDD" id="cd12913">
    <property type="entry name" value="PDC1_MCP_like"/>
    <property type="match status" value="1"/>
</dbReference>
<evidence type="ECO:0000256" key="10">
    <source>
        <dbReference type="PROSITE-ProRule" id="PRU00284"/>
    </source>
</evidence>
<dbReference type="Pfam" id="PF00015">
    <property type="entry name" value="MCPsignal"/>
    <property type="match status" value="1"/>
</dbReference>
<comment type="subcellular location">
    <subcellularLocation>
        <location evidence="1">Cell membrane</location>
        <topology evidence="1">Multi-pass membrane protein</topology>
    </subcellularLocation>
</comment>
<evidence type="ECO:0000256" key="8">
    <source>
        <dbReference type="ARBA" id="ARBA00023224"/>
    </source>
</evidence>
<dbReference type="Pfam" id="PF00672">
    <property type="entry name" value="HAMP"/>
    <property type="match status" value="1"/>
</dbReference>
<dbReference type="CDD" id="cd12912">
    <property type="entry name" value="PDC2_MCP_like"/>
    <property type="match status" value="1"/>
</dbReference>
<comment type="caution">
    <text evidence="14">The sequence shown here is derived from an EMBL/GenBank/DDBJ whole genome shotgun (WGS) entry which is preliminary data.</text>
</comment>
<dbReference type="InterPro" id="IPR004089">
    <property type="entry name" value="MCPsignal_dom"/>
</dbReference>
<dbReference type="PANTHER" id="PTHR32089">
    <property type="entry name" value="METHYL-ACCEPTING CHEMOTAXIS PROTEIN MCPB"/>
    <property type="match status" value="1"/>
</dbReference>
<evidence type="ECO:0000259" key="12">
    <source>
        <dbReference type="PROSITE" id="PS50111"/>
    </source>
</evidence>
<evidence type="ECO:0000256" key="1">
    <source>
        <dbReference type="ARBA" id="ARBA00004651"/>
    </source>
</evidence>
<dbReference type="InterPro" id="IPR003660">
    <property type="entry name" value="HAMP_dom"/>
</dbReference>
<dbReference type="Pfam" id="PF02743">
    <property type="entry name" value="dCache_1"/>
    <property type="match status" value="1"/>
</dbReference>
<feature type="transmembrane region" description="Helical" evidence="11">
    <location>
        <begin position="285"/>
        <end position="305"/>
    </location>
</feature>
<dbReference type="PROSITE" id="PS50111">
    <property type="entry name" value="CHEMOTAXIS_TRANSDUC_2"/>
    <property type="match status" value="1"/>
</dbReference>
<dbReference type="Proteomes" id="UP000276349">
    <property type="component" value="Unassembled WGS sequence"/>
</dbReference>
<dbReference type="Gene3D" id="1.10.287.950">
    <property type="entry name" value="Methyl-accepting chemotaxis protein"/>
    <property type="match status" value="1"/>
</dbReference>
<evidence type="ECO:0000256" key="9">
    <source>
        <dbReference type="ARBA" id="ARBA00029447"/>
    </source>
</evidence>
<evidence type="ECO:0000256" key="7">
    <source>
        <dbReference type="ARBA" id="ARBA00023136"/>
    </source>
</evidence>
<keyword evidence="6 11" id="KW-1133">Transmembrane helix</keyword>
<dbReference type="SUPFAM" id="SSF58104">
    <property type="entry name" value="Methyl-accepting chemotaxis protein (MCP) signaling domain"/>
    <property type="match status" value="1"/>
</dbReference>
<evidence type="ECO:0000259" key="13">
    <source>
        <dbReference type="PROSITE" id="PS50885"/>
    </source>
</evidence>
<dbReference type="GO" id="GO:0005886">
    <property type="term" value="C:plasma membrane"/>
    <property type="evidence" value="ECO:0007669"/>
    <property type="project" value="UniProtKB-SubCell"/>
</dbReference>
<reference evidence="14 15" key="1">
    <citation type="submission" date="2018-12" db="EMBL/GenBank/DDBJ databases">
        <authorList>
            <person name="Yu L."/>
        </authorList>
    </citation>
    <scope>NUCLEOTIDE SEQUENCE [LARGE SCALE GENOMIC DNA]</scope>
    <source>
        <strain evidence="14 15">S5H2222</strain>
    </source>
</reference>
<evidence type="ECO:0000256" key="11">
    <source>
        <dbReference type="SAM" id="Phobius"/>
    </source>
</evidence>
<evidence type="ECO:0000256" key="6">
    <source>
        <dbReference type="ARBA" id="ARBA00022989"/>
    </source>
</evidence>
<name>A0A3S0HIF1_9BACI</name>
<keyword evidence="4" id="KW-0145">Chemotaxis</keyword>
<protein>
    <submittedName>
        <fullName evidence="14">Methyl-accepting chemotaxis protein</fullName>
    </submittedName>
</protein>
<dbReference type="AlphaFoldDB" id="A0A3S0HIF1"/>
<gene>
    <name evidence="14" type="ORF">EKG35_11945</name>
</gene>
<dbReference type="EMBL" id="RXNR01000031">
    <property type="protein sequence ID" value="RTQ92513.1"/>
    <property type="molecule type" value="Genomic_DNA"/>
</dbReference>
<dbReference type="PANTHER" id="PTHR32089:SF114">
    <property type="entry name" value="METHYL-ACCEPTING CHEMOTAXIS PROTEIN MCPB"/>
    <property type="match status" value="1"/>
</dbReference>
<keyword evidence="15" id="KW-1185">Reference proteome</keyword>
<organism evidence="14 15">
    <name type="scientific">Lysinibacillus telephonicus</name>
    <dbReference type="NCBI Taxonomy" id="1714840"/>
    <lineage>
        <taxon>Bacteria</taxon>
        <taxon>Bacillati</taxon>
        <taxon>Bacillota</taxon>
        <taxon>Bacilli</taxon>
        <taxon>Bacillales</taxon>
        <taxon>Bacillaceae</taxon>
        <taxon>Lysinibacillus</taxon>
    </lineage>
</organism>
<evidence type="ECO:0000313" key="14">
    <source>
        <dbReference type="EMBL" id="RTQ92513.1"/>
    </source>
</evidence>
<accession>A0A3S0HIF1</accession>
<dbReference type="SMART" id="SM00304">
    <property type="entry name" value="HAMP"/>
    <property type="match status" value="1"/>
</dbReference>
<dbReference type="InterPro" id="IPR029151">
    <property type="entry name" value="Sensor-like_sf"/>
</dbReference>
<evidence type="ECO:0000256" key="4">
    <source>
        <dbReference type="ARBA" id="ARBA00022500"/>
    </source>
</evidence>
<evidence type="ECO:0000313" key="15">
    <source>
        <dbReference type="Proteomes" id="UP000276349"/>
    </source>
</evidence>
<dbReference type="Gene3D" id="3.30.450.20">
    <property type="entry name" value="PAS domain"/>
    <property type="match status" value="2"/>
</dbReference>